<sequence length="182" mass="21048">MTLNSIKYIGIIIALLALYIILPIGDYQSGIVHVLCFFILSVLFLILSLIVIITKLVKRNKNFDYTMTFVTAAFLLICYFNFSSAHNKFWTKPILNTQTDSLYSRDISLTLYKNNSFEICERHLEFIKVYQGDYTISNDTLQLLRDDLPKLTNNLITNEYLVKDTILKPLNAKYPDIAITKE</sequence>
<evidence type="ECO:0000313" key="3">
    <source>
        <dbReference type="Proteomes" id="UP000030129"/>
    </source>
</evidence>
<feature type="transmembrane region" description="Helical" evidence="1">
    <location>
        <begin position="31"/>
        <end position="53"/>
    </location>
</feature>
<dbReference type="STRING" id="1406840.Q763_05610"/>
<dbReference type="Proteomes" id="UP000030129">
    <property type="component" value="Unassembled WGS sequence"/>
</dbReference>
<keyword evidence="1" id="KW-0472">Membrane</keyword>
<keyword evidence="1" id="KW-1133">Transmembrane helix</keyword>
<feature type="transmembrane region" description="Helical" evidence="1">
    <location>
        <begin position="6"/>
        <end position="24"/>
    </location>
</feature>
<gene>
    <name evidence="2" type="ORF">Q763_05610</name>
</gene>
<proteinExistence type="predicted"/>
<dbReference type="RefSeq" id="WP_035131987.1">
    <property type="nucleotide sequence ID" value="NZ_JRLV01000005.1"/>
</dbReference>
<protein>
    <submittedName>
        <fullName evidence="2">Uncharacterized protein</fullName>
    </submittedName>
</protein>
<name>A0A0A2LTB4_9FLAO</name>
<dbReference type="eggNOG" id="ENOG502ZY6Q">
    <property type="taxonomic scope" value="Bacteria"/>
</dbReference>
<accession>A0A0A2LTB4</accession>
<feature type="transmembrane region" description="Helical" evidence="1">
    <location>
        <begin position="65"/>
        <end position="82"/>
    </location>
</feature>
<dbReference type="AlphaFoldDB" id="A0A0A2LTB4"/>
<dbReference type="EMBL" id="JRLV01000005">
    <property type="protein sequence ID" value="KGO82571.1"/>
    <property type="molecule type" value="Genomic_DNA"/>
</dbReference>
<evidence type="ECO:0000313" key="2">
    <source>
        <dbReference type="EMBL" id="KGO82571.1"/>
    </source>
</evidence>
<keyword evidence="3" id="KW-1185">Reference proteome</keyword>
<organism evidence="2 3">
    <name type="scientific">Flavobacterium beibuense F44-8</name>
    <dbReference type="NCBI Taxonomy" id="1406840"/>
    <lineage>
        <taxon>Bacteria</taxon>
        <taxon>Pseudomonadati</taxon>
        <taxon>Bacteroidota</taxon>
        <taxon>Flavobacteriia</taxon>
        <taxon>Flavobacteriales</taxon>
        <taxon>Flavobacteriaceae</taxon>
        <taxon>Flavobacterium</taxon>
    </lineage>
</organism>
<comment type="caution">
    <text evidence="2">The sequence shown here is derived from an EMBL/GenBank/DDBJ whole genome shotgun (WGS) entry which is preliminary data.</text>
</comment>
<reference evidence="2 3" key="1">
    <citation type="submission" date="2013-09" db="EMBL/GenBank/DDBJ databases">
        <authorList>
            <person name="Zeng Z."/>
            <person name="Chen C."/>
        </authorList>
    </citation>
    <scope>NUCLEOTIDE SEQUENCE [LARGE SCALE GENOMIC DNA]</scope>
    <source>
        <strain evidence="2 3">F44-8</strain>
    </source>
</reference>
<evidence type="ECO:0000256" key="1">
    <source>
        <dbReference type="SAM" id="Phobius"/>
    </source>
</evidence>
<keyword evidence="1" id="KW-0812">Transmembrane</keyword>